<dbReference type="AlphaFoldDB" id="A0A2U2N3A8"/>
<gene>
    <name evidence="9" type="primary">fliO</name>
    <name evidence="9" type="ORF">DEM34_07185</name>
</gene>
<evidence type="ECO:0000313" key="9">
    <source>
        <dbReference type="EMBL" id="PWG63656.1"/>
    </source>
</evidence>
<feature type="chain" id="PRO_5015563218" description="Flagellar protein" evidence="8">
    <location>
        <begin position="19"/>
        <end position="137"/>
    </location>
</feature>
<sequence>MRASATILLLLAPALAAAQDGGSGVDLSSLVRLTLGLAVVVLAILGLGWLLRRTGAGVAGGVTGQLRLLGGLSVGNRERVVLVQVGGRQLLLGVAPGRVQTLHVLEENLEPARGESAGGEDFASRLRGLMGQGGAKP</sequence>
<evidence type="ECO:0000256" key="3">
    <source>
        <dbReference type="ARBA" id="ARBA00022989"/>
    </source>
</evidence>
<name>A0A2U2N3A8_9GAMM</name>
<proteinExistence type="inferred from homology"/>
<feature type="signal peptide" evidence="8">
    <location>
        <begin position="1"/>
        <end position="18"/>
    </location>
</feature>
<comment type="subcellular location">
    <subcellularLocation>
        <location evidence="7">Cell membrane</location>
    </subcellularLocation>
    <subcellularLocation>
        <location evidence="7">Bacterial flagellum basal body</location>
    </subcellularLocation>
</comment>
<keyword evidence="9" id="KW-0966">Cell projection</keyword>
<comment type="similarity">
    <text evidence="6 7">Belongs to the FliO/MopB family.</text>
</comment>
<feature type="transmembrane region" description="Helical" evidence="7">
    <location>
        <begin position="32"/>
        <end position="51"/>
    </location>
</feature>
<dbReference type="GO" id="GO:0009425">
    <property type="term" value="C:bacterial-type flagellum basal body"/>
    <property type="evidence" value="ECO:0007669"/>
    <property type="project" value="UniProtKB-SubCell"/>
</dbReference>
<evidence type="ECO:0000313" key="10">
    <source>
        <dbReference type="Proteomes" id="UP000245474"/>
    </source>
</evidence>
<evidence type="ECO:0000256" key="5">
    <source>
        <dbReference type="ARBA" id="ARBA00023143"/>
    </source>
</evidence>
<dbReference type="OrthoDB" id="5741235at2"/>
<keyword evidence="3 7" id="KW-1133">Transmembrane helix</keyword>
<evidence type="ECO:0000256" key="2">
    <source>
        <dbReference type="ARBA" id="ARBA00022692"/>
    </source>
</evidence>
<dbReference type="EMBL" id="QFFI01000009">
    <property type="protein sequence ID" value="PWG63656.1"/>
    <property type="molecule type" value="Genomic_DNA"/>
</dbReference>
<comment type="caution">
    <text evidence="9">The sequence shown here is derived from an EMBL/GenBank/DDBJ whole genome shotgun (WGS) entry which is preliminary data.</text>
</comment>
<evidence type="ECO:0000256" key="6">
    <source>
        <dbReference type="ARBA" id="ARBA00037937"/>
    </source>
</evidence>
<keyword evidence="1 7" id="KW-1003">Cell membrane</keyword>
<keyword evidence="8" id="KW-0732">Signal</keyword>
<dbReference type="PANTHER" id="PTHR38766:SF1">
    <property type="entry name" value="FLAGELLAR PROTEIN FLIO"/>
    <property type="match status" value="1"/>
</dbReference>
<dbReference type="Proteomes" id="UP000245474">
    <property type="component" value="Unassembled WGS sequence"/>
</dbReference>
<reference evidence="9 10" key="1">
    <citation type="submission" date="2018-05" db="EMBL/GenBank/DDBJ databases">
        <title>Spiribacter halobius sp. nov., a moderately halophilic bacterium isolated from marine solar saltern.</title>
        <authorList>
            <person name="Zheng W.-S."/>
            <person name="Lu D.-C."/>
            <person name="Du Z.-J."/>
        </authorList>
    </citation>
    <scope>NUCLEOTIDE SEQUENCE [LARGE SCALE GENOMIC DNA]</scope>
    <source>
        <strain evidence="9 10">E85</strain>
    </source>
</reference>
<keyword evidence="2 7" id="KW-0812">Transmembrane</keyword>
<evidence type="ECO:0000256" key="8">
    <source>
        <dbReference type="SAM" id="SignalP"/>
    </source>
</evidence>
<dbReference type="GO" id="GO:0005886">
    <property type="term" value="C:plasma membrane"/>
    <property type="evidence" value="ECO:0007669"/>
    <property type="project" value="UniProtKB-SubCell"/>
</dbReference>
<dbReference type="GO" id="GO:0044781">
    <property type="term" value="P:bacterial-type flagellum organization"/>
    <property type="evidence" value="ECO:0007669"/>
    <property type="project" value="UniProtKB-UniRule"/>
</dbReference>
<keyword evidence="9" id="KW-0969">Cilium</keyword>
<dbReference type="InterPro" id="IPR052205">
    <property type="entry name" value="FliO/MopB"/>
</dbReference>
<keyword evidence="5 7" id="KW-0975">Bacterial flagellum</keyword>
<evidence type="ECO:0000256" key="4">
    <source>
        <dbReference type="ARBA" id="ARBA00023136"/>
    </source>
</evidence>
<keyword evidence="10" id="KW-1185">Reference proteome</keyword>
<dbReference type="NCBIfam" id="TIGR03500">
    <property type="entry name" value="FliO_TIGR"/>
    <property type="match status" value="1"/>
</dbReference>
<keyword evidence="4 7" id="KW-0472">Membrane</keyword>
<organism evidence="9 10">
    <name type="scientific">Sediminicurvatus halobius</name>
    <dbReference type="NCBI Taxonomy" id="2182432"/>
    <lineage>
        <taxon>Bacteria</taxon>
        <taxon>Pseudomonadati</taxon>
        <taxon>Pseudomonadota</taxon>
        <taxon>Gammaproteobacteria</taxon>
        <taxon>Chromatiales</taxon>
        <taxon>Ectothiorhodospiraceae</taxon>
        <taxon>Sediminicurvatus</taxon>
    </lineage>
</organism>
<dbReference type="Pfam" id="PF04347">
    <property type="entry name" value="FliO"/>
    <property type="match status" value="1"/>
</dbReference>
<dbReference type="InterPro" id="IPR022781">
    <property type="entry name" value="Flagellar_biosynth_FliO"/>
</dbReference>
<keyword evidence="9" id="KW-0282">Flagellum</keyword>
<dbReference type="RefSeq" id="WP_109677716.1">
    <property type="nucleotide sequence ID" value="NZ_CP086615.1"/>
</dbReference>
<dbReference type="PANTHER" id="PTHR38766">
    <property type="entry name" value="FLAGELLAR PROTEIN FLIO"/>
    <property type="match status" value="1"/>
</dbReference>
<evidence type="ECO:0000256" key="7">
    <source>
        <dbReference type="RuleBase" id="RU362064"/>
    </source>
</evidence>
<protein>
    <recommendedName>
        <fullName evidence="7">Flagellar protein</fullName>
    </recommendedName>
</protein>
<accession>A0A2U2N3A8</accession>
<evidence type="ECO:0000256" key="1">
    <source>
        <dbReference type="ARBA" id="ARBA00022475"/>
    </source>
</evidence>